<name>A0A099I745_CLOIN</name>
<dbReference type="Proteomes" id="UP000030008">
    <property type="component" value="Unassembled WGS sequence"/>
</dbReference>
<proteinExistence type="inferred from homology"/>
<comment type="caution">
    <text evidence="5">The sequence shown here is derived from an EMBL/GenBank/DDBJ whole genome shotgun (WGS) entry which is preliminary data.</text>
</comment>
<dbReference type="SUPFAM" id="SSF53474">
    <property type="entry name" value="alpha/beta-Hydrolases"/>
    <property type="match status" value="1"/>
</dbReference>
<organism evidence="5 6">
    <name type="scientific">Clostridium innocuum</name>
    <dbReference type="NCBI Taxonomy" id="1522"/>
    <lineage>
        <taxon>Bacteria</taxon>
        <taxon>Bacillati</taxon>
        <taxon>Bacillota</taxon>
        <taxon>Clostridia</taxon>
        <taxon>Eubacteriales</taxon>
        <taxon>Clostridiaceae</taxon>
        <taxon>Clostridium</taxon>
    </lineage>
</organism>
<sequence length="632" mass="72528">MKKGVEKTDLYQLHLLSGLKASPSGNRLVYVHTQMAEASDTYEKSLWLLEGKRNFCIYQKQKFSAFLWENEHTLLIQKPAKEQKTEFVRLHLDTLCTTPAFTIPANVVQLERISEQYYAYLAEESVQKQNDDDTIVLTQIPFWDNGVGYISGKRNHLYVFYEESQTSKVLFAGNWHVENLSVSNTQIVCSAQEYSTKKPLTLGIFTFTTDTLRQTELLNCDTLRIEAVTCEKDTVVFTGTDMQKYGNEEAADVYVWTKEQGVKKLLDCEHYAYCNIVSDCHVGASTSILMKEQIVYHLKNEEGRCLLYALSMDGRDICLTPKANVIRDIAVSAQGWYTLEMEENALEEIYYRKPDDCQKLTAWNAEYLQTHRHVQPKEILYTNREGGIQKGWILYPADYVEGNRYPGLLSIHGGPRCAYGNVFNHEMQMFASMGYMVFYTNPRGSDSFGEEYADLRGKYGTIDYEDLMAFTDAVLQETPQLDSGRLGVLGGSYGGFMTNWIITQTDRFQAAASQRSVANWTSDFGTSCIGYTFDPNEMQTTPWKDVMTMWKASPLAYANRVKTPTLFIHSLEDYNCPLSEGLQMFTALQYHDVESRMCLFPQENHELSRSGKPKHRLRRLQEMADWFDAHLK</sequence>
<dbReference type="FunFam" id="3.40.50.1820:FF:000028">
    <property type="entry name" value="S9 family peptidase"/>
    <property type="match status" value="1"/>
</dbReference>
<protein>
    <submittedName>
        <fullName evidence="5">Dipeptidyl aminopeptidase</fullName>
    </submittedName>
</protein>
<dbReference type="InterPro" id="IPR001375">
    <property type="entry name" value="Peptidase_S9_cat"/>
</dbReference>
<comment type="similarity">
    <text evidence="1">Belongs to the peptidase S9C family.</text>
</comment>
<evidence type="ECO:0000256" key="2">
    <source>
        <dbReference type="ARBA" id="ARBA00022670"/>
    </source>
</evidence>
<gene>
    <name evidence="5" type="ORF">CIAN88_13185</name>
</gene>
<dbReference type="GO" id="GO:0006508">
    <property type="term" value="P:proteolysis"/>
    <property type="evidence" value="ECO:0007669"/>
    <property type="project" value="UniProtKB-KW"/>
</dbReference>
<evidence type="ECO:0000256" key="3">
    <source>
        <dbReference type="ARBA" id="ARBA00022801"/>
    </source>
</evidence>
<dbReference type="GO" id="GO:0004252">
    <property type="term" value="F:serine-type endopeptidase activity"/>
    <property type="evidence" value="ECO:0007669"/>
    <property type="project" value="TreeGrafter"/>
</dbReference>
<keyword evidence="5" id="KW-0031">Aminopeptidase</keyword>
<dbReference type="InterPro" id="IPR029058">
    <property type="entry name" value="AB_hydrolase_fold"/>
</dbReference>
<dbReference type="RefSeq" id="WP_044905855.1">
    <property type="nucleotide sequence ID" value="NZ_JQIF01000055.1"/>
</dbReference>
<evidence type="ECO:0000256" key="1">
    <source>
        <dbReference type="ARBA" id="ARBA00010040"/>
    </source>
</evidence>
<dbReference type="Pfam" id="PF00326">
    <property type="entry name" value="Peptidase_S9"/>
    <property type="match status" value="1"/>
</dbReference>
<dbReference type="PANTHER" id="PTHR42776">
    <property type="entry name" value="SERINE PEPTIDASE S9 FAMILY MEMBER"/>
    <property type="match status" value="1"/>
</dbReference>
<evidence type="ECO:0000313" key="5">
    <source>
        <dbReference type="EMBL" id="KGJ52703.1"/>
    </source>
</evidence>
<evidence type="ECO:0000259" key="4">
    <source>
        <dbReference type="Pfam" id="PF00326"/>
    </source>
</evidence>
<keyword evidence="2" id="KW-0645">Protease</keyword>
<dbReference type="EMBL" id="JQIF01000055">
    <property type="protein sequence ID" value="KGJ52703.1"/>
    <property type="molecule type" value="Genomic_DNA"/>
</dbReference>
<feature type="domain" description="Peptidase S9 prolyl oligopeptidase catalytic" evidence="4">
    <location>
        <begin position="423"/>
        <end position="632"/>
    </location>
</feature>
<keyword evidence="3" id="KW-0378">Hydrolase</keyword>
<accession>A0A099I745</accession>
<evidence type="ECO:0000313" key="6">
    <source>
        <dbReference type="Proteomes" id="UP000030008"/>
    </source>
</evidence>
<dbReference type="Gene3D" id="3.40.50.1820">
    <property type="entry name" value="alpha/beta hydrolase"/>
    <property type="match status" value="1"/>
</dbReference>
<dbReference type="PANTHER" id="PTHR42776:SF27">
    <property type="entry name" value="DIPEPTIDYL PEPTIDASE FAMILY MEMBER 6"/>
    <property type="match status" value="1"/>
</dbReference>
<dbReference type="GO" id="GO:0004177">
    <property type="term" value="F:aminopeptidase activity"/>
    <property type="evidence" value="ECO:0007669"/>
    <property type="project" value="UniProtKB-KW"/>
</dbReference>
<reference evidence="5 6" key="1">
    <citation type="submission" date="2014-08" db="EMBL/GenBank/DDBJ databases">
        <title>Clostridium innocuum, an unnegligible vancomycin-resistant pathogen causing extra-intestinal infections.</title>
        <authorList>
            <person name="Feng Y."/>
            <person name="Chiu C.-H."/>
        </authorList>
    </citation>
    <scope>NUCLEOTIDE SEQUENCE [LARGE SCALE GENOMIC DNA]</scope>
    <source>
        <strain evidence="5 6">AN88</strain>
    </source>
</reference>
<dbReference type="AlphaFoldDB" id="A0A099I745"/>